<evidence type="ECO:0000256" key="1">
    <source>
        <dbReference type="SAM" id="SignalP"/>
    </source>
</evidence>
<dbReference type="InterPro" id="IPR002931">
    <property type="entry name" value="Transglutaminase-like"/>
</dbReference>
<dbReference type="Gene3D" id="2.60.40.3140">
    <property type="match status" value="1"/>
</dbReference>
<accession>A0A5J4J450</accession>
<evidence type="ECO:0008006" key="6">
    <source>
        <dbReference type="Google" id="ProtNLM"/>
    </source>
</evidence>
<gene>
    <name evidence="4" type="ORF">ULMA_27680</name>
</gene>
<dbReference type="Gene3D" id="2.60.120.1130">
    <property type="match status" value="1"/>
</dbReference>
<dbReference type="OrthoDB" id="98874at2"/>
<keyword evidence="5" id="KW-1185">Reference proteome</keyword>
<feature type="signal peptide" evidence="1">
    <location>
        <begin position="1"/>
        <end position="20"/>
    </location>
</feature>
<name>A0A5J4J450_9FLAO</name>
<evidence type="ECO:0000313" key="5">
    <source>
        <dbReference type="Proteomes" id="UP000326509"/>
    </source>
</evidence>
<protein>
    <recommendedName>
        <fullName evidence="6">DUF3857 domain-containing protein</fullName>
    </recommendedName>
</protein>
<organism evidence="4 5">
    <name type="scientific">Patiriisocius marinus</name>
    <dbReference type="NCBI Taxonomy" id="1397112"/>
    <lineage>
        <taxon>Bacteria</taxon>
        <taxon>Pseudomonadati</taxon>
        <taxon>Bacteroidota</taxon>
        <taxon>Flavobacteriia</taxon>
        <taxon>Flavobacteriales</taxon>
        <taxon>Flavobacteriaceae</taxon>
        <taxon>Patiriisocius</taxon>
    </lineage>
</organism>
<feature type="domain" description="Transglutaminase-like" evidence="2">
    <location>
        <begin position="329"/>
        <end position="399"/>
    </location>
</feature>
<dbReference type="Pfam" id="PF12969">
    <property type="entry name" value="DUF3857"/>
    <property type="match status" value="1"/>
</dbReference>
<comment type="caution">
    <text evidence="4">The sequence shown here is derived from an EMBL/GenBank/DDBJ whole genome shotgun (WGS) entry which is preliminary data.</text>
</comment>
<dbReference type="InterPro" id="IPR024618">
    <property type="entry name" value="DUF3857"/>
</dbReference>
<dbReference type="Gene3D" id="3.10.620.30">
    <property type="match status" value="1"/>
</dbReference>
<proteinExistence type="predicted"/>
<feature type="domain" description="DUF3857" evidence="3">
    <location>
        <begin position="70"/>
        <end position="197"/>
    </location>
</feature>
<feature type="chain" id="PRO_5023820924" description="DUF3857 domain-containing protein" evidence="1">
    <location>
        <begin position="21"/>
        <end position="677"/>
    </location>
</feature>
<dbReference type="EMBL" id="BKCG01000009">
    <property type="protein sequence ID" value="GER60660.1"/>
    <property type="molecule type" value="Genomic_DNA"/>
</dbReference>
<reference evidence="4 5" key="1">
    <citation type="submission" date="2019-08" db="EMBL/GenBank/DDBJ databases">
        <title>Draft genome sequence of Ulvibacter marinus type strain NBRC 109484.</title>
        <authorList>
            <person name="Kawano K."/>
            <person name="Ushijima N."/>
            <person name="Kihara M."/>
            <person name="Itoh H."/>
        </authorList>
    </citation>
    <scope>NUCLEOTIDE SEQUENCE [LARGE SCALE GENOMIC DNA]</scope>
    <source>
        <strain evidence="4 5">NBRC 109484</strain>
    </source>
</reference>
<dbReference type="Proteomes" id="UP000326509">
    <property type="component" value="Unassembled WGS sequence"/>
</dbReference>
<keyword evidence="1" id="KW-0732">Signal</keyword>
<dbReference type="RefSeq" id="WP_151675092.1">
    <property type="nucleotide sequence ID" value="NZ_BKCG01000009.1"/>
</dbReference>
<dbReference type="AlphaFoldDB" id="A0A5J4J450"/>
<sequence>MKIKSLTLLMVLSCVLFVNGQNYKPGKVSKEELKQTQDPLFPDADAAILYREYIVKYDYSQSKGFELSTTVFERIKIYNPEGFDWGTKRIKTYNYNADREQVGGIKAVTYNLVDGSIEKDKLKTAQIFEERINNYYVATTFTMPNLKAGSVIEVEYILESPFSSIDDIDLQYTIPVKKIVVDVKVPDFFVYKQYPNPQAALAYTFAESDKNIELKFREQSGLGTLNRNGNIGSSDGRQLKDRTASYQERRYLLEEVNIPPLKNQGYVDNIRNYQARSIWELSLIKNPNGIPKNYSTSWEAVTKSIYENDKFVNQLNKEDYYKDELSALLSGVSDPMEKMGIIYNFVQKKVSWNGSYGYFPENGVKQAYKAGQGNVGDINIMLTSMLQSQNIPATPVLVSVKNYGVPLFPTRYGFNYLVVKANVSGKSFLMDATDPYSYIGLLPERAMNWQGRAINRDGTSNWVPLYPSFASNALTYVQAEIKDGAFEIKTRERLSQHYARDYRSEFRAKSNESQMSSLDKNGEDVSFSEFDVKDLDTNKEHLTRSFKATSPSLIEEINGDLYFSPMLIFAQKENPLKDDNRLYPLFFDYPKSRKYNITIKIPEGYKVNSLPEQSKAQLAGGAAEYSYLISEAGSNLQLAVTLDINNPIFVADDYQYVKAMFSQIVEKETEKVVLSKI</sequence>
<dbReference type="Pfam" id="PF01841">
    <property type="entry name" value="Transglut_core"/>
    <property type="match status" value="1"/>
</dbReference>
<evidence type="ECO:0000259" key="3">
    <source>
        <dbReference type="Pfam" id="PF12969"/>
    </source>
</evidence>
<evidence type="ECO:0000259" key="2">
    <source>
        <dbReference type="Pfam" id="PF01841"/>
    </source>
</evidence>
<evidence type="ECO:0000313" key="4">
    <source>
        <dbReference type="EMBL" id="GER60660.1"/>
    </source>
</evidence>